<dbReference type="EMBL" id="CAXIEN010000357">
    <property type="protein sequence ID" value="CAL1294959.1"/>
    <property type="molecule type" value="Genomic_DNA"/>
</dbReference>
<evidence type="ECO:0000313" key="3">
    <source>
        <dbReference type="Proteomes" id="UP001497382"/>
    </source>
</evidence>
<evidence type="ECO:0000256" key="1">
    <source>
        <dbReference type="SAM" id="MobiDB-lite"/>
    </source>
</evidence>
<gene>
    <name evidence="2" type="ORF">LARSCL_LOCUS19009</name>
</gene>
<name>A0AAV2BH35_9ARAC</name>
<protein>
    <submittedName>
        <fullName evidence="2">Uncharacterized protein</fullName>
    </submittedName>
</protein>
<feature type="non-terminal residue" evidence="2">
    <location>
        <position position="59"/>
    </location>
</feature>
<sequence length="59" mass="6544">MRWAAAASTTGTRPRLRQRTGKMSRPTPPAQKTLLSLEMLPLNDISGNRVTPIKFAHLT</sequence>
<accession>A0AAV2BH35</accession>
<evidence type="ECO:0000313" key="2">
    <source>
        <dbReference type="EMBL" id="CAL1294959.1"/>
    </source>
</evidence>
<comment type="caution">
    <text evidence="2">The sequence shown here is derived from an EMBL/GenBank/DDBJ whole genome shotgun (WGS) entry which is preliminary data.</text>
</comment>
<dbReference type="Proteomes" id="UP001497382">
    <property type="component" value="Unassembled WGS sequence"/>
</dbReference>
<organism evidence="2 3">
    <name type="scientific">Larinioides sclopetarius</name>
    <dbReference type="NCBI Taxonomy" id="280406"/>
    <lineage>
        <taxon>Eukaryota</taxon>
        <taxon>Metazoa</taxon>
        <taxon>Ecdysozoa</taxon>
        <taxon>Arthropoda</taxon>
        <taxon>Chelicerata</taxon>
        <taxon>Arachnida</taxon>
        <taxon>Araneae</taxon>
        <taxon>Araneomorphae</taxon>
        <taxon>Entelegynae</taxon>
        <taxon>Araneoidea</taxon>
        <taxon>Araneidae</taxon>
        <taxon>Larinioides</taxon>
    </lineage>
</organism>
<keyword evidence="3" id="KW-1185">Reference proteome</keyword>
<feature type="region of interest" description="Disordered" evidence="1">
    <location>
        <begin position="1"/>
        <end position="31"/>
    </location>
</feature>
<dbReference type="AlphaFoldDB" id="A0AAV2BH35"/>
<proteinExistence type="predicted"/>
<reference evidence="2 3" key="1">
    <citation type="submission" date="2024-04" db="EMBL/GenBank/DDBJ databases">
        <authorList>
            <person name="Rising A."/>
            <person name="Reimegard J."/>
            <person name="Sonavane S."/>
            <person name="Akerstrom W."/>
            <person name="Nylinder S."/>
            <person name="Hedman E."/>
            <person name="Kallberg Y."/>
        </authorList>
    </citation>
    <scope>NUCLEOTIDE SEQUENCE [LARGE SCALE GENOMIC DNA]</scope>
</reference>